<gene>
    <name evidence="3" type="ORF">CC85DRAFT_300876</name>
</gene>
<proteinExistence type="predicted"/>
<accession>A0A0J1B860</accession>
<dbReference type="AlphaFoldDB" id="A0A0J1B860"/>
<reference evidence="3 4" key="1">
    <citation type="submission" date="2015-03" db="EMBL/GenBank/DDBJ databases">
        <title>Genomics and transcriptomics of the oil-accumulating basidiomycete yeast T. oleaginosus allow insights into substrate utilization and the diverse evolutionary trajectories of mating systems in fungi.</title>
        <authorList>
            <consortium name="DOE Joint Genome Institute"/>
            <person name="Kourist R."/>
            <person name="Kracht O."/>
            <person name="Bracharz F."/>
            <person name="Lipzen A."/>
            <person name="Nolan M."/>
            <person name="Ohm R."/>
            <person name="Grigoriev I."/>
            <person name="Sun S."/>
            <person name="Heitman J."/>
            <person name="Bruck T."/>
            <person name="Nowrousian M."/>
        </authorList>
    </citation>
    <scope>NUCLEOTIDE SEQUENCE [LARGE SCALE GENOMIC DNA]</scope>
    <source>
        <strain evidence="3 4">IBC0246</strain>
    </source>
</reference>
<feature type="domain" description="Cyanovirin-N" evidence="2">
    <location>
        <begin position="90"/>
        <end position="192"/>
    </location>
</feature>
<dbReference type="GeneID" id="28985846"/>
<dbReference type="RefSeq" id="XP_018280445.1">
    <property type="nucleotide sequence ID" value="XM_018425243.1"/>
</dbReference>
<dbReference type="Proteomes" id="UP000053611">
    <property type="component" value="Unassembled WGS sequence"/>
</dbReference>
<evidence type="ECO:0000259" key="2">
    <source>
        <dbReference type="SMART" id="SM01111"/>
    </source>
</evidence>
<feature type="signal peptide" evidence="1">
    <location>
        <begin position="1"/>
        <end position="19"/>
    </location>
</feature>
<dbReference type="InterPro" id="IPR011058">
    <property type="entry name" value="Cyanovirin-N"/>
</dbReference>
<keyword evidence="1" id="KW-0732">Signal</keyword>
<dbReference type="InterPro" id="IPR036673">
    <property type="entry name" value="Cyanovirin-N_sf"/>
</dbReference>
<name>A0A0J1B860_9TREE</name>
<organism evidence="3 4">
    <name type="scientific">Cutaneotrichosporon oleaginosum</name>
    <dbReference type="NCBI Taxonomy" id="879819"/>
    <lineage>
        <taxon>Eukaryota</taxon>
        <taxon>Fungi</taxon>
        <taxon>Dikarya</taxon>
        <taxon>Basidiomycota</taxon>
        <taxon>Agaricomycotina</taxon>
        <taxon>Tremellomycetes</taxon>
        <taxon>Trichosporonales</taxon>
        <taxon>Trichosporonaceae</taxon>
        <taxon>Cutaneotrichosporon</taxon>
    </lineage>
</organism>
<sequence>MRYFPVLVLLLAFVTLASGRPRGPTPAAPLRLARSNREALVNNLPLPRPASIPMRCDRSNTTCIEELRKPRRKAKRQNPSATVIPALTANYQQTCNSVRLSSTTNPTLQANCKTQTGAYNPGASFRLSQCVSFGAQGLQCNWRPAVNLFQNFCSNCRLEGTVLVCECGTLFVNTHRTDLSACVANEDGELACRTTRGV</sequence>
<dbReference type="Pfam" id="PF08881">
    <property type="entry name" value="CVNH"/>
    <property type="match status" value="1"/>
</dbReference>
<evidence type="ECO:0000256" key="1">
    <source>
        <dbReference type="SAM" id="SignalP"/>
    </source>
</evidence>
<dbReference type="OrthoDB" id="2947935at2759"/>
<dbReference type="Gene3D" id="2.30.60.10">
    <property type="entry name" value="Cyanovirin-N"/>
    <property type="match status" value="1"/>
</dbReference>
<evidence type="ECO:0000313" key="4">
    <source>
        <dbReference type="Proteomes" id="UP000053611"/>
    </source>
</evidence>
<dbReference type="SUPFAM" id="SSF51322">
    <property type="entry name" value="Cyanovirin-N"/>
    <property type="match status" value="1"/>
</dbReference>
<keyword evidence="4" id="KW-1185">Reference proteome</keyword>
<dbReference type="EMBL" id="KQ087190">
    <property type="protein sequence ID" value="KLT43954.1"/>
    <property type="molecule type" value="Genomic_DNA"/>
</dbReference>
<evidence type="ECO:0000313" key="3">
    <source>
        <dbReference type="EMBL" id="KLT43954.1"/>
    </source>
</evidence>
<dbReference type="SMART" id="SM01111">
    <property type="entry name" value="CVNH"/>
    <property type="match status" value="1"/>
</dbReference>
<protein>
    <recommendedName>
        <fullName evidence="2">Cyanovirin-N domain-containing protein</fullName>
    </recommendedName>
</protein>
<feature type="chain" id="PRO_5005247924" description="Cyanovirin-N domain-containing protein" evidence="1">
    <location>
        <begin position="20"/>
        <end position="198"/>
    </location>
</feature>